<accession>A0A261XZ74</accession>
<dbReference type="EMBL" id="MVBO01000074">
    <property type="protein sequence ID" value="OZJ03666.1"/>
    <property type="molecule type" value="Genomic_DNA"/>
</dbReference>
<dbReference type="PANTHER" id="PTHR42852:SF18">
    <property type="entry name" value="CHROMOSOME UNDETERMINED SCAFFOLD_47, WHOLE GENOME SHOTGUN SEQUENCE"/>
    <property type="match status" value="1"/>
</dbReference>
<evidence type="ECO:0000256" key="1">
    <source>
        <dbReference type="ARBA" id="ARBA00004196"/>
    </source>
</evidence>
<feature type="signal peptide" evidence="4">
    <location>
        <begin position="1"/>
        <end position="22"/>
    </location>
</feature>
<evidence type="ECO:0000313" key="6">
    <source>
        <dbReference type="EMBL" id="OZJ03666.1"/>
    </source>
</evidence>
<dbReference type="OrthoDB" id="2121326at2759"/>
<keyword evidence="4" id="KW-0732">Signal</keyword>
<comment type="subcellular location">
    <subcellularLocation>
        <location evidence="1">Cell envelope</location>
    </subcellularLocation>
</comment>
<reference evidence="6 7" key="1">
    <citation type="journal article" date="2017" name="Mycologia">
        <title>Bifiguratus adelaidae, gen. et sp. nov., a new member of Mucoromycotina in endophytic and soil-dwelling habitats.</title>
        <authorList>
            <person name="Torres-Cruz T.J."/>
            <person name="Billingsley Tobias T.L."/>
            <person name="Almatruk M."/>
            <person name="Hesse C."/>
            <person name="Kuske C.R."/>
            <person name="Desiro A."/>
            <person name="Benucci G.M."/>
            <person name="Bonito G."/>
            <person name="Stajich J.E."/>
            <person name="Dunlap C."/>
            <person name="Arnold A.E."/>
            <person name="Porras-Alfaro A."/>
        </authorList>
    </citation>
    <scope>NUCLEOTIDE SEQUENCE [LARGE SCALE GENOMIC DNA]</scope>
    <source>
        <strain evidence="6 7">AZ0501</strain>
    </source>
</reference>
<evidence type="ECO:0000256" key="2">
    <source>
        <dbReference type="ARBA" id="ARBA00010505"/>
    </source>
</evidence>
<comment type="caution">
    <text evidence="6">The sequence shown here is derived from an EMBL/GenBank/DDBJ whole genome shotgun (WGS) entry which is preliminary data.</text>
</comment>
<dbReference type="GO" id="GO:0016491">
    <property type="term" value="F:oxidoreductase activity"/>
    <property type="evidence" value="ECO:0007669"/>
    <property type="project" value="InterPro"/>
</dbReference>
<dbReference type="CDD" id="cd02966">
    <property type="entry name" value="TlpA_like_family"/>
    <property type="match status" value="1"/>
</dbReference>
<evidence type="ECO:0000259" key="5">
    <source>
        <dbReference type="PROSITE" id="PS51352"/>
    </source>
</evidence>
<proteinExistence type="inferred from homology"/>
<dbReference type="PROSITE" id="PS51352">
    <property type="entry name" value="THIOREDOXIN_2"/>
    <property type="match status" value="1"/>
</dbReference>
<keyword evidence="7" id="KW-1185">Reference proteome</keyword>
<dbReference type="InterPro" id="IPR013740">
    <property type="entry name" value="Redoxin"/>
</dbReference>
<feature type="domain" description="Thioredoxin" evidence="5">
    <location>
        <begin position="27"/>
        <end position="163"/>
    </location>
</feature>
<dbReference type="InterPro" id="IPR017937">
    <property type="entry name" value="Thioredoxin_CS"/>
</dbReference>
<evidence type="ECO:0000313" key="7">
    <source>
        <dbReference type="Proteomes" id="UP000242875"/>
    </source>
</evidence>
<evidence type="ECO:0000256" key="3">
    <source>
        <dbReference type="ARBA" id="ARBA00022748"/>
    </source>
</evidence>
<feature type="chain" id="PRO_5012108042" description="Thioredoxin domain-containing protein" evidence="4">
    <location>
        <begin position="23"/>
        <end position="188"/>
    </location>
</feature>
<dbReference type="SUPFAM" id="SSF52833">
    <property type="entry name" value="Thioredoxin-like"/>
    <property type="match status" value="1"/>
</dbReference>
<dbReference type="InterPro" id="IPR013766">
    <property type="entry name" value="Thioredoxin_domain"/>
</dbReference>
<gene>
    <name evidence="6" type="ORF">BZG36_03548</name>
</gene>
<dbReference type="Pfam" id="PF08534">
    <property type="entry name" value="Redoxin"/>
    <property type="match status" value="1"/>
</dbReference>
<dbReference type="AlphaFoldDB" id="A0A261XZ74"/>
<organism evidence="6 7">
    <name type="scientific">Bifiguratus adelaidae</name>
    <dbReference type="NCBI Taxonomy" id="1938954"/>
    <lineage>
        <taxon>Eukaryota</taxon>
        <taxon>Fungi</taxon>
        <taxon>Fungi incertae sedis</taxon>
        <taxon>Mucoromycota</taxon>
        <taxon>Mucoromycotina</taxon>
        <taxon>Endogonomycetes</taxon>
        <taxon>Endogonales</taxon>
        <taxon>Endogonales incertae sedis</taxon>
        <taxon>Bifiguratus</taxon>
    </lineage>
</organism>
<keyword evidence="3" id="KW-0201">Cytochrome c-type biogenesis</keyword>
<dbReference type="PROSITE" id="PS00194">
    <property type="entry name" value="THIOREDOXIN_1"/>
    <property type="match status" value="1"/>
</dbReference>
<dbReference type="Proteomes" id="UP000242875">
    <property type="component" value="Unassembled WGS sequence"/>
</dbReference>
<dbReference type="InterPro" id="IPR036249">
    <property type="entry name" value="Thioredoxin-like_sf"/>
</dbReference>
<comment type="similarity">
    <text evidence="2">Belongs to the peroxiredoxin family. Prx5 subfamily.</text>
</comment>
<protein>
    <recommendedName>
        <fullName evidence="5">Thioredoxin domain-containing protein</fullName>
    </recommendedName>
</protein>
<sequence>MSTWILLLLVALYFLYTRSAQGSTTSQLIGTTCPELTGLKIVKGQPVNVRQGRVVVEFWATWCPPCRTSIPHLTQLAKKYGISMIGVTNETDEAAIKAFVDGQRDKMDYTVAMDRTLAVSNGLMKASGLRGIPCAFIIEHGVIVWHGYVMQPEFEERLAVPLGAPPQEKTDTTAPPSGPYCDDKACYM</sequence>
<dbReference type="PANTHER" id="PTHR42852">
    <property type="entry name" value="THIOL:DISULFIDE INTERCHANGE PROTEIN DSBE"/>
    <property type="match status" value="1"/>
</dbReference>
<dbReference type="Gene3D" id="3.40.30.10">
    <property type="entry name" value="Glutaredoxin"/>
    <property type="match status" value="1"/>
</dbReference>
<evidence type="ECO:0000256" key="4">
    <source>
        <dbReference type="SAM" id="SignalP"/>
    </source>
</evidence>
<name>A0A261XZ74_9FUNG</name>
<dbReference type="GO" id="GO:0017004">
    <property type="term" value="P:cytochrome complex assembly"/>
    <property type="evidence" value="ECO:0007669"/>
    <property type="project" value="UniProtKB-KW"/>
</dbReference>
<dbReference type="InterPro" id="IPR050553">
    <property type="entry name" value="Thioredoxin_ResA/DsbE_sf"/>
</dbReference>